<dbReference type="AlphaFoldDB" id="A0A498SVH1"/>
<evidence type="ECO:0000313" key="3">
    <source>
        <dbReference type="Proteomes" id="UP000276991"/>
    </source>
</evidence>
<dbReference type="STRING" id="6277.A0A498SVH1"/>
<dbReference type="OrthoDB" id="5871117at2759"/>
<accession>A0A498SVH1</accession>
<name>A0A498SVH1_ACAVI</name>
<reference evidence="2 3" key="1">
    <citation type="submission" date="2018-08" db="EMBL/GenBank/DDBJ databases">
        <authorList>
            <person name="Laetsch R D."/>
            <person name="Stevens L."/>
            <person name="Kumar S."/>
            <person name="Blaxter L. M."/>
        </authorList>
    </citation>
    <scope>NUCLEOTIDE SEQUENCE [LARGE SCALE GENOMIC DNA]</scope>
</reference>
<evidence type="ECO:0000256" key="1">
    <source>
        <dbReference type="SAM" id="Phobius"/>
    </source>
</evidence>
<keyword evidence="1" id="KW-1133">Transmembrane helix</keyword>
<gene>
    <name evidence="2" type="ORF">NAV_LOCUS8085</name>
</gene>
<proteinExistence type="predicted"/>
<keyword evidence="1" id="KW-0812">Transmembrane</keyword>
<feature type="transmembrane region" description="Helical" evidence="1">
    <location>
        <begin position="82"/>
        <end position="105"/>
    </location>
</feature>
<evidence type="ECO:0000313" key="2">
    <source>
        <dbReference type="EMBL" id="VBB33294.1"/>
    </source>
</evidence>
<dbReference type="Proteomes" id="UP000276991">
    <property type="component" value="Unassembled WGS sequence"/>
</dbReference>
<organism evidence="2 3">
    <name type="scientific">Acanthocheilonema viteae</name>
    <name type="common">Filarial nematode worm</name>
    <name type="synonym">Dipetalonema viteae</name>
    <dbReference type="NCBI Taxonomy" id="6277"/>
    <lineage>
        <taxon>Eukaryota</taxon>
        <taxon>Metazoa</taxon>
        <taxon>Ecdysozoa</taxon>
        <taxon>Nematoda</taxon>
        <taxon>Chromadorea</taxon>
        <taxon>Rhabditida</taxon>
        <taxon>Spirurina</taxon>
        <taxon>Spiruromorpha</taxon>
        <taxon>Filarioidea</taxon>
        <taxon>Onchocercidae</taxon>
        <taxon>Acanthocheilonema</taxon>
    </lineage>
</organism>
<dbReference type="EMBL" id="UPTC01002290">
    <property type="protein sequence ID" value="VBB33294.1"/>
    <property type="molecule type" value="Genomic_DNA"/>
</dbReference>
<keyword evidence="1" id="KW-0472">Membrane</keyword>
<keyword evidence="3" id="KW-1185">Reference proteome</keyword>
<protein>
    <submittedName>
        <fullName evidence="2">Uncharacterized protein</fullName>
    </submittedName>
</protein>
<sequence length="169" mass="19670">MPPLSFLLTICVTIRQYQIKSPFWMRNRSLTAALLIITLLEVFEKWGLAVELFEANFHIIIVIGNIDDDYYLRAFLMNWYKIAHGLALLMPFLSALILVLIVGSYRQQASEHFRRYAIVDDDVGDVNVERMISCTQHTIAIEAHVSRVSYRYYCSIVSLRWKYSRGISD</sequence>